<sequence>MKSLESYSIFTKPKLSNPVSWEDMKEFNTHMKEVVRDYKIRQAKARESAKKVIIK</sequence>
<evidence type="ECO:0000313" key="1">
    <source>
        <dbReference type="EMBL" id="DAE31126.1"/>
    </source>
</evidence>
<name>A0A8S5RIA9_9VIRU</name>
<accession>A0A8S5RIA9</accession>
<dbReference type="EMBL" id="BK059105">
    <property type="protein sequence ID" value="DAE31126.1"/>
    <property type="molecule type" value="Genomic_DNA"/>
</dbReference>
<protein>
    <submittedName>
        <fullName evidence="1">Uncharacterized protein</fullName>
    </submittedName>
</protein>
<reference evidence="1" key="1">
    <citation type="journal article" date="2021" name="Proc. Natl. Acad. Sci. U.S.A.">
        <title>A Catalog of Tens of Thousands of Viruses from Human Metagenomes Reveals Hidden Associations with Chronic Diseases.</title>
        <authorList>
            <person name="Tisza M.J."/>
            <person name="Buck C.B."/>
        </authorList>
    </citation>
    <scope>NUCLEOTIDE SEQUENCE</scope>
    <source>
        <strain evidence="1">CtML55</strain>
    </source>
</reference>
<proteinExistence type="predicted"/>
<organism evidence="1">
    <name type="scientific">virus sp. ctML55</name>
    <dbReference type="NCBI Taxonomy" id="2827627"/>
    <lineage>
        <taxon>Viruses</taxon>
    </lineage>
</organism>